<gene>
    <name evidence="3" type="ORF">Tci_043410</name>
</gene>
<evidence type="ECO:0000313" key="3">
    <source>
        <dbReference type="EMBL" id="GEU71432.1"/>
    </source>
</evidence>
<dbReference type="AlphaFoldDB" id="A0A6L2MFD5"/>
<dbReference type="InterPro" id="IPR044552">
    <property type="entry name" value="GLIP1-5/GLL25"/>
</dbReference>
<dbReference type="EMBL" id="BKCJ010006304">
    <property type="protein sequence ID" value="GEU71432.1"/>
    <property type="molecule type" value="Genomic_DNA"/>
</dbReference>
<evidence type="ECO:0000256" key="1">
    <source>
        <dbReference type="ARBA" id="ARBA00008668"/>
    </source>
</evidence>
<comment type="similarity">
    <text evidence="1">Belongs to the 'GDSL' lipolytic enzyme family.</text>
</comment>
<comment type="caution">
    <text evidence="3">The sequence shown here is derived from an EMBL/GenBank/DDBJ whole genome shotgun (WGS) entry which is preliminary data.</text>
</comment>
<accession>A0A6L2MFD5</accession>
<evidence type="ECO:0000256" key="2">
    <source>
        <dbReference type="ARBA" id="ARBA00022729"/>
    </source>
</evidence>
<organism evidence="3">
    <name type="scientific">Tanacetum cinerariifolium</name>
    <name type="common">Dalmatian daisy</name>
    <name type="synonym">Chrysanthemum cinerariifolium</name>
    <dbReference type="NCBI Taxonomy" id="118510"/>
    <lineage>
        <taxon>Eukaryota</taxon>
        <taxon>Viridiplantae</taxon>
        <taxon>Streptophyta</taxon>
        <taxon>Embryophyta</taxon>
        <taxon>Tracheophyta</taxon>
        <taxon>Spermatophyta</taxon>
        <taxon>Magnoliopsida</taxon>
        <taxon>eudicotyledons</taxon>
        <taxon>Gunneridae</taxon>
        <taxon>Pentapetalae</taxon>
        <taxon>asterids</taxon>
        <taxon>campanulids</taxon>
        <taxon>Asterales</taxon>
        <taxon>Asteraceae</taxon>
        <taxon>Asteroideae</taxon>
        <taxon>Anthemideae</taxon>
        <taxon>Anthemidinae</taxon>
        <taxon>Tanacetum</taxon>
    </lineage>
</organism>
<keyword evidence="2" id="KW-0732">Signal</keyword>
<dbReference type="Pfam" id="PF00657">
    <property type="entry name" value="Lipase_GDSL"/>
    <property type="match status" value="2"/>
</dbReference>
<dbReference type="PANTHER" id="PTHR45966">
    <property type="entry name" value="GDSL-LIKE LIPASE/ACYLHYDROLASE"/>
    <property type="match status" value="1"/>
</dbReference>
<sequence>MANFWPYGESYFTSPTGRFSNGRLIPDFIAEYARLPLIPPYLEPGNNEFMYGANFASAGAGVLIDTKAGFVVDLQTQLRYLGDVENKYRENLGDTGARQLLSSAVYLFSCGINDYVSFVGSNVSNTDEQYTDMVIGSLTTVIKGIYAKGGRKFGFVTVPLLGCSPGFRISQPGNICNKRIDDIARLHNRKFAMKLEHLQKQLDGFMYAKFDISAAIINRMNNPSEYANRLVDSLQRCFGKGIPSKLGFLVLFVFCLWVPTDSWGNIDKRVALFVFGDSLFDPGNNNYINTTTSYQANFWPYGESYFNPPTGRFSNGRLIPDFIAEYARLPLIPPYLKPGNKEF</sequence>
<dbReference type="GO" id="GO:0016298">
    <property type="term" value="F:lipase activity"/>
    <property type="evidence" value="ECO:0007669"/>
    <property type="project" value="TreeGrafter"/>
</dbReference>
<protein>
    <submittedName>
        <fullName evidence="3">Lipase, GDSL</fullName>
    </submittedName>
</protein>
<proteinExistence type="inferred from homology"/>
<feature type="non-terminal residue" evidence="3">
    <location>
        <position position="343"/>
    </location>
</feature>
<dbReference type="InterPro" id="IPR036514">
    <property type="entry name" value="SGNH_hydro_sf"/>
</dbReference>
<reference evidence="3" key="1">
    <citation type="journal article" date="2019" name="Sci. Rep.">
        <title>Draft genome of Tanacetum cinerariifolium, the natural source of mosquito coil.</title>
        <authorList>
            <person name="Yamashiro T."/>
            <person name="Shiraishi A."/>
            <person name="Satake H."/>
            <person name="Nakayama K."/>
        </authorList>
    </citation>
    <scope>NUCLEOTIDE SEQUENCE</scope>
</reference>
<dbReference type="Gene3D" id="3.40.50.1110">
    <property type="entry name" value="SGNH hydrolase"/>
    <property type="match status" value="2"/>
</dbReference>
<dbReference type="PANTHER" id="PTHR45966:SF1">
    <property type="entry name" value="GDSL ESTERASE_LIPASE 1-RELATED"/>
    <property type="match status" value="1"/>
</dbReference>
<dbReference type="InterPro" id="IPR001087">
    <property type="entry name" value="GDSL"/>
</dbReference>
<name>A0A6L2MFD5_TANCI</name>